<dbReference type="RefSeq" id="WP_104371919.1">
    <property type="nucleotide sequence ID" value="NZ_BFAV01000104.1"/>
</dbReference>
<feature type="region of interest" description="Disordered" evidence="1">
    <location>
        <begin position="41"/>
        <end position="75"/>
    </location>
</feature>
<dbReference type="Proteomes" id="UP000239549">
    <property type="component" value="Unassembled WGS sequence"/>
</dbReference>
<protein>
    <submittedName>
        <fullName evidence="2">Uncharacterized protein</fullName>
    </submittedName>
</protein>
<name>A0A2L2XBF5_9FIRM</name>
<dbReference type="AlphaFoldDB" id="A0A2L2XBF5"/>
<reference evidence="3" key="1">
    <citation type="submission" date="2018-02" db="EMBL/GenBank/DDBJ databases">
        <title>Genome sequence of Desulfocucumis palustris strain NAW-5.</title>
        <authorList>
            <person name="Watanabe M."/>
            <person name="Kojima H."/>
            <person name="Fukui M."/>
        </authorList>
    </citation>
    <scope>NUCLEOTIDE SEQUENCE [LARGE SCALE GENOMIC DNA]</scope>
    <source>
        <strain evidence="3">NAW-5</strain>
    </source>
</reference>
<organism evidence="2 3">
    <name type="scientific">Desulfocucumis palustris</name>
    <dbReference type="NCBI Taxonomy" id="1898651"/>
    <lineage>
        <taxon>Bacteria</taxon>
        <taxon>Bacillati</taxon>
        <taxon>Bacillota</taxon>
        <taxon>Clostridia</taxon>
        <taxon>Eubacteriales</taxon>
        <taxon>Desulfocucumaceae</taxon>
        <taxon>Desulfocucumis</taxon>
    </lineage>
</organism>
<dbReference type="EMBL" id="BFAV01000104">
    <property type="protein sequence ID" value="GBF33538.1"/>
    <property type="molecule type" value="Genomic_DNA"/>
</dbReference>
<sequence length="75" mass="8764">MISWKKIHSWMVKELEEPLLKAELHRTDMLRVDAAGPGSLEIRLKERDKRKNPNRRGEAVKSGKVRDNQMRVTAK</sequence>
<feature type="compositionally biased region" description="Basic and acidic residues" evidence="1">
    <location>
        <begin position="42"/>
        <end position="69"/>
    </location>
</feature>
<gene>
    <name evidence="2" type="ORF">DCCM_2640</name>
</gene>
<evidence type="ECO:0000313" key="3">
    <source>
        <dbReference type="Proteomes" id="UP000239549"/>
    </source>
</evidence>
<evidence type="ECO:0000313" key="2">
    <source>
        <dbReference type="EMBL" id="GBF33538.1"/>
    </source>
</evidence>
<keyword evidence="3" id="KW-1185">Reference proteome</keyword>
<evidence type="ECO:0000256" key="1">
    <source>
        <dbReference type="SAM" id="MobiDB-lite"/>
    </source>
</evidence>
<accession>A0A2L2XBF5</accession>
<comment type="caution">
    <text evidence="2">The sequence shown here is derived from an EMBL/GenBank/DDBJ whole genome shotgun (WGS) entry which is preliminary data.</text>
</comment>
<proteinExistence type="predicted"/>